<dbReference type="AlphaFoldDB" id="A0A1S6XNW4"/>
<evidence type="ECO:0000313" key="1">
    <source>
        <dbReference type="EMBL" id="AQX30171.1"/>
    </source>
</evidence>
<gene>
    <name evidence="1" type="ORF">BscR1v2_002160</name>
</gene>
<dbReference type="STRING" id="687861.BscR1v2_002160"/>
<proteinExistence type="predicted"/>
<accession>A0A1S6XNW4</accession>
<reference evidence="2" key="1">
    <citation type="journal article" date="2017" name="Genome Biol. Evol.">
        <title>Evolutionary Dynamics of Pathoadaptation Revealed by Three Independent Acquisitions of the VirB/D4 Type IV Secretion System in Bartonella.</title>
        <authorList>
            <person name="Harms A."/>
            <person name="Segers F.H."/>
            <person name="Quebatte M."/>
            <person name="Mistl C."/>
            <person name="Manfredi P."/>
            <person name="Korner J."/>
            <person name="Chomel B.B."/>
            <person name="Kosoy M."/>
            <person name="Maruyama S."/>
            <person name="Engel P."/>
            <person name="Dehio C."/>
        </authorList>
    </citation>
    <scope>NUCLEOTIDE SEQUENCE [LARGE SCALE GENOMIC DNA]</scope>
    <source>
        <strain evidence="2">R1</strain>
    </source>
</reference>
<organism evidence="1 2">
    <name type="scientific">Bartonella schoenbuchensis (strain DSM 13525 / NCTC 13165 / R1)</name>
    <dbReference type="NCBI Taxonomy" id="687861"/>
    <lineage>
        <taxon>Bacteria</taxon>
        <taxon>Pseudomonadati</taxon>
        <taxon>Pseudomonadota</taxon>
        <taxon>Alphaproteobacteria</taxon>
        <taxon>Hyphomicrobiales</taxon>
        <taxon>Bartonellaceae</taxon>
        <taxon>Bartonella</taxon>
    </lineage>
</organism>
<dbReference type="EMBL" id="CP019789">
    <property type="protein sequence ID" value="AQX30171.1"/>
    <property type="molecule type" value="Genomic_DNA"/>
</dbReference>
<name>A0A1S6XNW4_BARSR</name>
<evidence type="ECO:0000313" key="2">
    <source>
        <dbReference type="Proteomes" id="UP000190811"/>
    </source>
</evidence>
<dbReference type="Proteomes" id="UP000190811">
    <property type="component" value="Chromosome"/>
</dbReference>
<protein>
    <submittedName>
        <fullName evidence="1">Uncharacterized protein</fullName>
    </submittedName>
</protein>
<sequence>MLTLAGNVDIQNVNKGILVKDSKSSVIVTQGKIGVRGDYVIGVSNGGTVTLNDGVKVNGGEIVFMGNGKANVSGGAGGATISLANGNSTGVIMQGKGRGEVMNMTITGSGSIGADVSGGVLEVMGNVTIMGTTMGLRVAGGECYYGGGVDSGNGK</sequence>